<organism evidence="10 11">
    <name type="scientific">Ramalina farinacea</name>
    <dbReference type="NCBI Taxonomy" id="258253"/>
    <lineage>
        <taxon>Eukaryota</taxon>
        <taxon>Fungi</taxon>
        <taxon>Dikarya</taxon>
        <taxon>Ascomycota</taxon>
        <taxon>Pezizomycotina</taxon>
        <taxon>Lecanoromycetes</taxon>
        <taxon>OSLEUM clade</taxon>
        <taxon>Lecanoromycetidae</taxon>
        <taxon>Lecanorales</taxon>
        <taxon>Lecanorineae</taxon>
        <taxon>Ramalinaceae</taxon>
        <taxon>Ramalina</taxon>
    </lineage>
</organism>
<keyword evidence="2 7" id="KW-0548">Nucleotidyltransferase</keyword>
<dbReference type="Gene3D" id="3.30.210.10">
    <property type="entry name" value="DNA polymerase, thumb domain"/>
    <property type="match status" value="1"/>
</dbReference>
<dbReference type="InterPro" id="IPR037160">
    <property type="entry name" value="DNA_Pol_thumb_sf"/>
</dbReference>
<keyword evidence="7" id="KW-0539">Nucleus</keyword>
<dbReference type="EC" id="2.7.7.7" evidence="7"/>
<dbReference type="PRINTS" id="PR00870">
    <property type="entry name" value="DNAPOLXBETA"/>
</dbReference>
<feature type="compositionally biased region" description="Basic and acidic residues" evidence="8">
    <location>
        <begin position="76"/>
        <end position="87"/>
    </location>
</feature>
<keyword evidence="4 7" id="KW-0239">DNA-directed DNA polymerase</keyword>
<comment type="similarity">
    <text evidence="7">Belongs to the DNA polymerase type-X family.</text>
</comment>
<dbReference type="InterPro" id="IPR010996">
    <property type="entry name" value="HHH_MUS81"/>
</dbReference>
<dbReference type="InterPro" id="IPR002008">
    <property type="entry name" value="DNA_pol_X_beta-like"/>
</dbReference>
<evidence type="ECO:0000256" key="2">
    <source>
        <dbReference type="ARBA" id="ARBA00022695"/>
    </source>
</evidence>
<proteinExistence type="inferred from homology"/>
<comment type="subcellular location">
    <subcellularLocation>
        <location evidence="7">Nucleus</location>
    </subcellularLocation>
</comment>
<dbReference type="Gene3D" id="3.30.460.10">
    <property type="entry name" value="Beta Polymerase, domain 2"/>
    <property type="match status" value="1"/>
</dbReference>
<dbReference type="PRINTS" id="PR00869">
    <property type="entry name" value="DNAPOLX"/>
</dbReference>
<evidence type="ECO:0000256" key="1">
    <source>
        <dbReference type="ARBA" id="ARBA00022679"/>
    </source>
</evidence>
<keyword evidence="11" id="KW-1185">Reference proteome</keyword>
<dbReference type="InterPro" id="IPR029398">
    <property type="entry name" value="PolB_thumb"/>
</dbReference>
<dbReference type="FunFam" id="3.30.210.10:FF:000005">
    <property type="entry name" value="DNA polymerase IV"/>
    <property type="match status" value="1"/>
</dbReference>
<dbReference type="FunFam" id="1.10.150.110:FF:000005">
    <property type="entry name" value="DNA polymerase POL4"/>
    <property type="match status" value="1"/>
</dbReference>
<dbReference type="Gene3D" id="1.10.150.20">
    <property type="entry name" value="5' to 3' exonuclease, C-terminal subdomain"/>
    <property type="match status" value="1"/>
</dbReference>
<dbReference type="InterPro" id="IPR027421">
    <property type="entry name" value="DNA_pol_lamdba_lyase_dom_sf"/>
</dbReference>
<evidence type="ECO:0000256" key="5">
    <source>
        <dbReference type="ARBA" id="ARBA00023204"/>
    </source>
</evidence>
<dbReference type="SUPFAM" id="SSF81585">
    <property type="entry name" value="PsbU/PolX domain-like"/>
    <property type="match status" value="1"/>
</dbReference>
<keyword evidence="5 7" id="KW-0234">DNA repair</keyword>
<dbReference type="EMBL" id="JAPUFD010000008">
    <property type="protein sequence ID" value="MDI1488846.1"/>
    <property type="molecule type" value="Genomic_DNA"/>
</dbReference>
<dbReference type="GO" id="GO:0005634">
    <property type="term" value="C:nucleus"/>
    <property type="evidence" value="ECO:0007669"/>
    <property type="project" value="UniProtKB-SubCell"/>
</dbReference>
<comment type="catalytic activity">
    <reaction evidence="6 7">
        <text>DNA(n) + a 2'-deoxyribonucleoside 5'-triphosphate = DNA(n+1) + diphosphate</text>
        <dbReference type="Rhea" id="RHEA:22508"/>
        <dbReference type="Rhea" id="RHEA-COMP:17339"/>
        <dbReference type="Rhea" id="RHEA-COMP:17340"/>
        <dbReference type="ChEBI" id="CHEBI:33019"/>
        <dbReference type="ChEBI" id="CHEBI:61560"/>
        <dbReference type="ChEBI" id="CHEBI:173112"/>
        <dbReference type="EC" id="2.7.7.7"/>
    </reaction>
</comment>
<dbReference type="PANTHER" id="PTHR11276">
    <property type="entry name" value="DNA POLYMERASE TYPE-X FAMILY MEMBER"/>
    <property type="match status" value="1"/>
</dbReference>
<evidence type="ECO:0000256" key="8">
    <source>
        <dbReference type="SAM" id="MobiDB-lite"/>
    </source>
</evidence>
<dbReference type="Pfam" id="PF14791">
    <property type="entry name" value="DNA_pol_B_thumb"/>
    <property type="match status" value="1"/>
</dbReference>
<dbReference type="InterPro" id="IPR002054">
    <property type="entry name" value="DNA-dir_DNA_pol_X"/>
</dbReference>
<protein>
    <recommendedName>
        <fullName evidence="7">DNA polymerase</fullName>
        <ecNumber evidence="7">2.7.7.7</ecNumber>
    </recommendedName>
</protein>
<dbReference type="Proteomes" id="UP001161017">
    <property type="component" value="Unassembled WGS sequence"/>
</dbReference>
<dbReference type="CDD" id="cd00141">
    <property type="entry name" value="NT_POLXc"/>
    <property type="match status" value="1"/>
</dbReference>
<evidence type="ECO:0000256" key="7">
    <source>
        <dbReference type="RuleBase" id="RU366014"/>
    </source>
</evidence>
<dbReference type="GO" id="GO:0003887">
    <property type="term" value="F:DNA-directed DNA polymerase activity"/>
    <property type="evidence" value="ECO:0007669"/>
    <property type="project" value="UniProtKB-UniRule"/>
</dbReference>
<gene>
    <name evidence="10" type="ORF">OHK93_008122</name>
</gene>
<dbReference type="SUPFAM" id="SSF47802">
    <property type="entry name" value="DNA polymerase beta, N-terminal domain-like"/>
    <property type="match status" value="1"/>
</dbReference>
<dbReference type="GO" id="GO:0046872">
    <property type="term" value="F:metal ion binding"/>
    <property type="evidence" value="ECO:0007669"/>
    <property type="project" value="UniProtKB-UniRule"/>
</dbReference>
<evidence type="ECO:0000256" key="4">
    <source>
        <dbReference type="ARBA" id="ARBA00022932"/>
    </source>
</evidence>
<dbReference type="Gene3D" id="1.10.150.110">
    <property type="entry name" value="DNA polymerase beta, N-terminal domain-like"/>
    <property type="match status" value="1"/>
</dbReference>
<accession>A0AA43QPR5</accession>
<dbReference type="GO" id="GO:0003677">
    <property type="term" value="F:DNA binding"/>
    <property type="evidence" value="ECO:0007669"/>
    <property type="project" value="UniProtKB-UniRule"/>
</dbReference>
<evidence type="ECO:0000259" key="9">
    <source>
        <dbReference type="SMART" id="SM00483"/>
    </source>
</evidence>
<dbReference type="SMART" id="SM00483">
    <property type="entry name" value="POLXc"/>
    <property type="match status" value="1"/>
</dbReference>
<name>A0AA43QPR5_9LECA</name>
<dbReference type="InterPro" id="IPR043519">
    <property type="entry name" value="NT_sf"/>
</dbReference>
<dbReference type="InterPro" id="IPR018944">
    <property type="entry name" value="DNA_pol_lambd_fingers_domain"/>
</dbReference>
<reference evidence="10" key="1">
    <citation type="journal article" date="2023" name="Genome Biol. Evol.">
        <title>First Whole Genome Sequence and Flow Cytometry Genome Size Data for the Lichen-Forming Fungus Ramalina farinacea (Ascomycota).</title>
        <authorList>
            <person name="Llewellyn T."/>
            <person name="Mian S."/>
            <person name="Hill R."/>
            <person name="Leitch I.J."/>
            <person name="Gaya E."/>
        </authorList>
    </citation>
    <scope>NUCLEOTIDE SEQUENCE</scope>
    <source>
        <strain evidence="10">LIQ254RAFAR</strain>
    </source>
</reference>
<evidence type="ECO:0000313" key="10">
    <source>
        <dbReference type="EMBL" id="MDI1488846.1"/>
    </source>
</evidence>
<dbReference type="Pfam" id="PF14792">
    <property type="entry name" value="DNA_pol_B_palm"/>
    <property type="match status" value="1"/>
</dbReference>
<evidence type="ECO:0000256" key="3">
    <source>
        <dbReference type="ARBA" id="ARBA00022763"/>
    </source>
</evidence>
<dbReference type="InterPro" id="IPR028207">
    <property type="entry name" value="DNA_pol_B_palm_palm"/>
</dbReference>
<comment type="function">
    <text evidence="7">DNA polymerase that functions in several pathways of DNA repair. Involved in base excision repair (BER) responsible for repair of lesions that give rise to abasic (AP) sites in DNA. Also contributes to DNA double-strand break repair by non-homologous end joining and homologous recombination. Has both template-dependent and template-independent (terminal transferase) DNA polymerase activities. Has also a 5'-deoxyribose-5-phosphate lyase (dRP lyase) activity.</text>
</comment>
<keyword evidence="1 7" id="KW-0808">Transferase</keyword>
<dbReference type="InterPro" id="IPR022312">
    <property type="entry name" value="DNA_pol_X"/>
</dbReference>
<evidence type="ECO:0000256" key="6">
    <source>
        <dbReference type="ARBA" id="ARBA00049244"/>
    </source>
</evidence>
<dbReference type="GO" id="GO:0006303">
    <property type="term" value="P:double-strand break repair via nonhomologous end joining"/>
    <property type="evidence" value="ECO:0007669"/>
    <property type="project" value="TreeGrafter"/>
</dbReference>
<dbReference type="Pfam" id="PF14716">
    <property type="entry name" value="HHH_8"/>
    <property type="match status" value="1"/>
</dbReference>
<dbReference type="PANTHER" id="PTHR11276:SF29">
    <property type="entry name" value="DNA POLYMERASE TYPE-X FAMILY PROTEIN POL4"/>
    <property type="match status" value="1"/>
</dbReference>
<evidence type="ECO:0000313" key="11">
    <source>
        <dbReference type="Proteomes" id="UP001161017"/>
    </source>
</evidence>
<comment type="caution">
    <text evidence="10">The sequence shown here is derived from an EMBL/GenBank/DDBJ whole genome shotgun (WGS) entry which is preliminary data.</text>
</comment>
<dbReference type="Pfam" id="PF10391">
    <property type="entry name" value="DNA_pol_lambd_f"/>
    <property type="match status" value="1"/>
</dbReference>
<dbReference type="SUPFAM" id="SSF81301">
    <property type="entry name" value="Nucleotidyltransferase"/>
    <property type="match status" value="1"/>
</dbReference>
<dbReference type="AlphaFoldDB" id="A0AA43QPR5"/>
<sequence length="652" mass="73389">MTNLLFKHLPPIYVLSSQLSSQEQREAEDALTKRGAPLTYDISEARVIISNLSKSRRARLELQWKGLFLTGDEHEDGQQHRDGKGKEPTSSQMSRLTDQDLKDGIAASASADGWPEGMVIVVKIEWVRESCRSNSALPLSPYTVLRACISQSLENKRVGTVENLDAATVTSSQAGHGDLGSLMLGLEKRAMTGARSANRYPSKRQRIKEAADHDFVGRSFSSSTQTVAARSRSSQVRPTHLLHQTTSEHDEIADAPLPPMPEWVVQNKIYSCERATPLDSPNKDFVAQLKKIKLSRLLTSDEIGVRAYSTSIAALLAYPYQIKSAREILALPGCDHKIAHLFKEYRSNDGHLDAVAELEADRVLSTLNDFYEIWGVGAITAREFYYDKGWRDRDDIVEFGWSSLSRVQQIGLKYYDEFQLKISRREVETIAATISKHAQRVTDQDMKTIIVGGYRRGKPESGDADIILSHPNQKMTYDLVSQVVKSLESEGFITHTLTLGETNTKRDQETLPINPLPQGRSGFDTLDKALVVWQDPKWPSKKSDLAINPEAKNPNPHRRVDIIISPWRTIGCAVAGWTSGTTFQRDLRRYVKKVKGWKFDSSGVRDRATGAWLDLEGWRDEATRCQDWQEAERRLFAGLGLEYREPWDRCTG</sequence>
<feature type="domain" description="DNA-directed DNA polymerase X" evidence="9">
    <location>
        <begin position="280"/>
        <end position="650"/>
    </location>
</feature>
<keyword evidence="3 7" id="KW-0227">DNA damage</keyword>
<feature type="region of interest" description="Disordered" evidence="8">
    <location>
        <begin position="73"/>
        <end position="95"/>
    </location>
</feature>